<sequence>MPKTEKPLSETASRILDVAERMARQGGYYAFSFRDIASEIGIKSASIHYHFPTKEALGEALVTRYTDRFLGALGRLDEATPLESLEQYVAAYRQALIEQDLMCLCGMFGAEIARLPNPVARRTREFFERNLVWLETVFRAAGAANPEARAGETIARLEGSMILARSMNDMDLFQSVTADLPAQALRE</sequence>
<dbReference type="GO" id="GO:0003677">
    <property type="term" value="F:DNA binding"/>
    <property type="evidence" value="ECO:0007669"/>
    <property type="project" value="UniProtKB-UniRule"/>
</dbReference>
<dbReference type="InterPro" id="IPR036271">
    <property type="entry name" value="Tet_transcr_reg_TetR-rel_C_sf"/>
</dbReference>
<evidence type="ECO:0000313" key="7">
    <source>
        <dbReference type="Proteomes" id="UP000050786"/>
    </source>
</evidence>
<dbReference type="SUPFAM" id="SSF48498">
    <property type="entry name" value="Tetracyclin repressor-like, C-terminal domain"/>
    <property type="match status" value="1"/>
</dbReference>
<dbReference type="RefSeq" id="WP_058274995.1">
    <property type="nucleotide sequence ID" value="NZ_CYPS01000064.1"/>
</dbReference>
<keyword evidence="3" id="KW-0804">Transcription</keyword>
<evidence type="ECO:0000259" key="5">
    <source>
        <dbReference type="PROSITE" id="PS50977"/>
    </source>
</evidence>
<accession>A0A0P1E7V7</accession>
<dbReference type="Proteomes" id="UP000050786">
    <property type="component" value="Unassembled WGS sequence"/>
</dbReference>
<dbReference type="PANTHER" id="PTHR47506:SF1">
    <property type="entry name" value="HTH-TYPE TRANSCRIPTIONAL REGULATOR YJDC"/>
    <property type="match status" value="1"/>
</dbReference>
<proteinExistence type="predicted"/>
<keyword evidence="1" id="KW-0805">Transcription regulation</keyword>
<dbReference type="InterPro" id="IPR001647">
    <property type="entry name" value="HTH_TetR"/>
</dbReference>
<reference evidence="7" key="1">
    <citation type="submission" date="2015-09" db="EMBL/GenBank/DDBJ databases">
        <authorList>
            <person name="Rodrigo-Torres L."/>
            <person name="Arahal D.R."/>
        </authorList>
    </citation>
    <scope>NUCLEOTIDE SEQUENCE [LARGE SCALE GENOMIC DNA]</scope>
    <source>
        <strain evidence="7">CECT 4293</strain>
    </source>
</reference>
<dbReference type="Gene3D" id="1.10.357.10">
    <property type="entry name" value="Tetracycline Repressor, domain 2"/>
    <property type="match status" value="1"/>
</dbReference>
<dbReference type="PRINTS" id="PR00455">
    <property type="entry name" value="HTHTETR"/>
</dbReference>
<evidence type="ECO:0000256" key="4">
    <source>
        <dbReference type="PROSITE-ProRule" id="PRU00335"/>
    </source>
</evidence>
<evidence type="ECO:0000256" key="1">
    <source>
        <dbReference type="ARBA" id="ARBA00023015"/>
    </source>
</evidence>
<feature type="domain" description="HTH tetR-type" evidence="5">
    <location>
        <begin position="9"/>
        <end position="69"/>
    </location>
</feature>
<name>A0A0P1E7V7_9RHOB</name>
<dbReference type="EMBL" id="CYPS01000064">
    <property type="protein sequence ID" value="CUH45064.1"/>
    <property type="molecule type" value="Genomic_DNA"/>
</dbReference>
<dbReference type="Pfam" id="PF00440">
    <property type="entry name" value="TetR_N"/>
    <property type="match status" value="1"/>
</dbReference>
<keyword evidence="2 4" id="KW-0238">DNA-binding</keyword>
<dbReference type="SUPFAM" id="SSF46689">
    <property type="entry name" value="Homeodomain-like"/>
    <property type="match status" value="1"/>
</dbReference>
<dbReference type="AlphaFoldDB" id="A0A0P1E7V7"/>
<keyword evidence="7" id="KW-1185">Reference proteome</keyword>
<evidence type="ECO:0000256" key="2">
    <source>
        <dbReference type="ARBA" id="ARBA00023125"/>
    </source>
</evidence>
<protein>
    <submittedName>
        <fullName evidence="6">Bacterial regulatory proteins, tetR family</fullName>
    </submittedName>
</protein>
<dbReference type="InterPro" id="IPR009057">
    <property type="entry name" value="Homeodomain-like_sf"/>
</dbReference>
<dbReference type="PROSITE" id="PS50977">
    <property type="entry name" value="HTH_TETR_2"/>
    <property type="match status" value="1"/>
</dbReference>
<evidence type="ECO:0000313" key="6">
    <source>
        <dbReference type="EMBL" id="CUH45064.1"/>
    </source>
</evidence>
<evidence type="ECO:0000256" key="3">
    <source>
        <dbReference type="ARBA" id="ARBA00023163"/>
    </source>
</evidence>
<organism evidence="6 7">
    <name type="scientific">Ruegeria atlantica</name>
    <dbReference type="NCBI Taxonomy" id="81569"/>
    <lineage>
        <taxon>Bacteria</taxon>
        <taxon>Pseudomonadati</taxon>
        <taxon>Pseudomonadota</taxon>
        <taxon>Alphaproteobacteria</taxon>
        <taxon>Rhodobacterales</taxon>
        <taxon>Roseobacteraceae</taxon>
        <taxon>Ruegeria</taxon>
    </lineage>
</organism>
<feature type="DNA-binding region" description="H-T-H motif" evidence="4">
    <location>
        <begin position="32"/>
        <end position="51"/>
    </location>
</feature>
<gene>
    <name evidence="6" type="ORF">RUM4293_03974</name>
</gene>
<dbReference type="PANTHER" id="PTHR47506">
    <property type="entry name" value="TRANSCRIPTIONAL REGULATORY PROTEIN"/>
    <property type="match status" value="1"/>
</dbReference>